<dbReference type="AlphaFoldDB" id="A0AAW0L2P8"/>
<comment type="subcellular location">
    <subcellularLocation>
        <location evidence="1">Secreted</location>
        <location evidence="1">Cell wall</location>
    </subcellularLocation>
</comment>
<evidence type="ECO:0000313" key="5">
    <source>
        <dbReference type="Proteomes" id="UP000237347"/>
    </source>
</evidence>
<proteinExistence type="predicted"/>
<dbReference type="InterPro" id="IPR012334">
    <property type="entry name" value="Pectin_lyas_fold"/>
</dbReference>
<keyword evidence="3" id="KW-0732">Signal</keyword>
<reference evidence="4 5" key="1">
    <citation type="journal article" date="2018" name="Sci. Data">
        <title>The draft genome sequence of cork oak.</title>
        <authorList>
            <person name="Ramos A.M."/>
            <person name="Usie A."/>
            <person name="Barbosa P."/>
            <person name="Barros P.M."/>
            <person name="Capote T."/>
            <person name="Chaves I."/>
            <person name="Simoes F."/>
            <person name="Abreu I."/>
            <person name="Carrasquinho I."/>
            <person name="Faro C."/>
            <person name="Guimaraes J.B."/>
            <person name="Mendonca D."/>
            <person name="Nobrega F."/>
            <person name="Rodrigues L."/>
            <person name="Saibo N.J.M."/>
            <person name="Varela M.C."/>
            <person name="Egas C."/>
            <person name="Matos J."/>
            <person name="Miguel C.M."/>
            <person name="Oliveira M.M."/>
            <person name="Ricardo C.P."/>
            <person name="Goncalves S."/>
        </authorList>
    </citation>
    <scope>NUCLEOTIDE SEQUENCE [LARGE SCALE GENOMIC DNA]</scope>
    <source>
        <strain evidence="5">cv. HL8</strain>
    </source>
</reference>
<dbReference type="Proteomes" id="UP000237347">
    <property type="component" value="Unassembled WGS sequence"/>
</dbReference>
<dbReference type="FunFam" id="2.160.20.10:FF:000046">
    <property type="entry name" value="Polygalacturonase QRT3"/>
    <property type="match status" value="2"/>
</dbReference>
<name>A0AAW0L2P8_QUESU</name>
<dbReference type="InterPro" id="IPR011050">
    <property type="entry name" value="Pectin_lyase_fold/virulence"/>
</dbReference>
<dbReference type="SUPFAM" id="SSF51126">
    <property type="entry name" value="Pectin lyase-like"/>
    <property type="match status" value="2"/>
</dbReference>
<dbReference type="PANTHER" id="PTHR33928:SF2">
    <property type="entry name" value="PECTATE LYASE SUPERFAMILY PROTEIN DOMAIN-CONTAINING PROTEIN-RELATED"/>
    <property type="match status" value="1"/>
</dbReference>
<evidence type="ECO:0000256" key="2">
    <source>
        <dbReference type="ARBA" id="ARBA00022512"/>
    </source>
</evidence>
<feature type="chain" id="PRO_5043317674" evidence="3">
    <location>
        <begin position="21"/>
        <end position="939"/>
    </location>
</feature>
<keyword evidence="2" id="KW-0134">Cell wall</keyword>
<gene>
    <name evidence="4" type="primary">QRT3_1</name>
    <name evidence="4" type="ORF">CFP56_008602</name>
</gene>
<accession>A0AAW0L2P8</accession>
<dbReference type="EMBL" id="PKMF04000162">
    <property type="protein sequence ID" value="KAK7845975.1"/>
    <property type="molecule type" value="Genomic_DNA"/>
</dbReference>
<feature type="signal peptide" evidence="3">
    <location>
        <begin position="1"/>
        <end position="20"/>
    </location>
</feature>
<dbReference type="InterPro" id="IPR039279">
    <property type="entry name" value="QRT3-like"/>
</dbReference>
<dbReference type="GO" id="GO:0004650">
    <property type="term" value="F:polygalacturonase activity"/>
    <property type="evidence" value="ECO:0007669"/>
    <property type="project" value="InterPro"/>
</dbReference>
<evidence type="ECO:0000256" key="3">
    <source>
        <dbReference type="SAM" id="SignalP"/>
    </source>
</evidence>
<evidence type="ECO:0000256" key="1">
    <source>
        <dbReference type="ARBA" id="ARBA00004191"/>
    </source>
</evidence>
<keyword evidence="5" id="KW-1185">Reference proteome</keyword>
<organism evidence="4 5">
    <name type="scientific">Quercus suber</name>
    <name type="common">Cork oak</name>
    <dbReference type="NCBI Taxonomy" id="58331"/>
    <lineage>
        <taxon>Eukaryota</taxon>
        <taxon>Viridiplantae</taxon>
        <taxon>Streptophyta</taxon>
        <taxon>Embryophyta</taxon>
        <taxon>Tracheophyta</taxon>
        <taxon>Spermatophyta</taxon>
        <taxon>Magnoliopsida</taxon>
        <taxon>eudicotyledons</taxon>
        <taxon>Gunneridae</taxon>
        <taxon>Pentapetalae</taxon>
        <taxon>rosids</taxon>
        <taxon>fabids</taxon>
        <taxon>Fagales</taxon>
        <taxon>Fagaceae</taxon>
        <taxon>Quercus</taxon>
    </lineage>
</organism>
<evidence type="ECO:0000313" key="4">
    <source>
        <dbReference type="EMBL" id="KAK7845975.1"/>
    </source>
</evidence>
<dbReference type="PANTHER" id="PTHR33928">
    <property type="entry name" value="POLYGALACTURONASE QRT3"/>
    <property type="match status" value="1"/>
</dbReference>
<dbReference type="Gene3D" id="2.160.20.10">
    <property type="entry name" value="Single-stranded right-handed beta-helix, Pectin lyase-like"/>
    <property type="match status" value="2"/>
</dbReference>
<comment type="caution">
    <text evidence="4">The sequence shown here is derived from an EMBL/GenBank/DDBJ whole genome shotgun (WGS) entry which is preliminary data.</text>
</comment>
<protein>
    <submittedName>
        <fullName evidence="4">Polygalacturonase qrt3</fullName>
    </submittedName>
</protein>
<keyword evidence="2" id="KW-0964">Secreted</keyword>
<sequence>MKAFLGLSVLILLLAEEALCSSREQRLSKLLEKVEARVASSPTGRLLAPPPREAVDNHTRDGRVFYPIGYGADPSGTRDSSDAILQALGDALKLRSGLQLLPGISDIGGVVIDLQGGNYKISKPIRFPSGVGNIVVQGGTLRASNTFPINRHLIELWAPNSRNIGGNKAQNGRIRYEDITFRDILFDSSYRGGGIYIVYSARTRINNCFFLHFTTEGILVQQGLETFISGCFLGQQSSIGGDTNERNFSGTAIDLASNDNAITDVSIFSAAIGVVLRGQANMLTGVHCYNKASAFGGIGILLKLAGYSQTRIDNCYLDYNTLVMEDPVQVHVSNGFFYGEATIVLKSIKGIISGLNIVDNMFSSGPRQAKVPMITLDGKFTDIDQVVIDRNNVNGLNLKSTVGKLSVAGNGTRWVADFSPVLLFPNRISNLQYSLHTQGEPKFTAHAVTNVSNNVVVVESEKPVNGVVSLVVYHFLILLLAEEALCSPREQRLSKLLEKLEAKVASSPTKPPLIPPQKAKHNKKRTGREFNPIAYGADPTGTKDSSDAILQALGDAFQLRSGLELLPGISDFGGVVIDLQGGNYKISKPIRFPSSGGGNIVVQGGTLRASDTFPGDRHLIELWSPNSPNTENKVKNAGFYYEDITFRDILFDSSYRGGGIYIVDSARIRINNCFFLHFTTQGILVQKGHETFISSCFLGQHSTIGGDKNERNYSGTAIDLASNDNAVTDVAIFSAAIGIVLRGQANIITGVHCYNKASFFGGIGILVKLGGYSQTRIDNCYLDYNSIVMEDPVQVHVTNGFFYGDATVVLKSIKGKISGLNIVDNMFSSGPGQSMVPIITLDGQFTDIDQVVIDRNNVNGLSLKSTVGKLRVAGNGTRWVADFSSMLLFPNRISHLQYSFHTLGEPKFTAHAVTNVSNNVVVVESEKLVNGVVSLVVDQ</sequence>